<sequence>MGLKPVVRMAATILGGALFLPAAVQAQQAGAGTPAVGTEITVSNDSDETTVTRVALDLDLRNDGDAKRIGVRLENVWYELLGASAEQRQRVFLQAGDTAGKWTWAARVGTDGDNLIGSASVYDDSRFRKELFVERDIVETPLGLQRHLYSTFGGAAIDLPLNDRNTLTVLGGFQEFSGDNERLHLRANYVYVVSPEAGVSAQLRGRYFHNTVPREFDYFSPRDFVQALPVLQVRRFVSGWQLLAVGGIGAQRFTASPWQQANYAELSARSPQRGPWRAGAQLVYSNTPGNNALQSTDYTYIQGRVTLSRTF</sequence>
<reference evidence="2 3" key="1">
    <citation type="submission" date="2016-05" db="EMBL/GenBank/DDBJ databases">
        <title>Compelete Genome Sequence of Bacteriochlorophyll-Synthesizing Bacterium Porphyrobacter neustonensis DSM 9434.</title>
        <authorList>
            <person name="Shi X.-L."/>
            <person name="Wu Y.-H."/>
            <person name="Cheng H."/>
            <person name="Xu L."/>
            <person name="Zhang X.-Q."/>
            <person name="Wang C.-S."/>
            <person name="Xu X.-W."/>
        </authorList>
    </citation>
    <scope>NUCLEOTIDE SEQUENCE [LARGE SCALE GENOMIC DNA]</scope>
    <source>
        <strain evidence="2 3">DSM 9434</strain>
    </source>
</reference>
<dbReference type="Proteomes" id="UP000078263">
    <property type="component" value="Chromosome"/>
</dbReference>
<accession>A0A192D4W2</accession>
<gene>
    <name evidence="2" type="ORF">A9D12_07525</name>
</gene>
<evidence type="ECO:0000313" key="3">
    <source>
        <dbReference type="Proteomes" id="UP000078263"/>
    </source>
</evidence>
<name>A0A192D4W2_9SPHN</name>
<proteinExistence type="predicted"/>
<dbReference type="RefSeq" id="WP_068350729.1">
    <property type="nucleotide sequence ID" value="NZ_CP016033.1"/>
</dbReference>
<feature type="chain" id="PRO_5008251767" evidence="1">
    <location>
        <begin position="27"/>
        <end position="311"/>
    </location>
</feature>
<dbReference type="EMBL" id="CP016033">
    <property type="protein sequence ID" value="ANK12819.1"/>
    <property type="molecule type" value="Genomic_DNA"/>
</dbReference>
<dbReference type="AlphaFoldDB" id="A0A192D4W2"/>
<organism evidence="2 3">
    <name type="scientific">Erythrobacter neustonensis</name>
    <dbReference type="NCBI Taxonomy" id="1112"/>
    <lineage>
        <taxon>Bacteria</taxon>
        <taxon>Pseudomonadati</taxon>
        <taxon>Pseudomonadota</taxon>
        <taxon>Alphaproteobacteria</taxon>
        <taxon>Sphingomonadales</taxon>
        <taxon>Erythrobacteraceae</taxon>
        <taxon>Erythrobacter/Porphyrobacter group</taxon>
        <taxon>Erythrobacter</taxon>
    </lineage>
</organism>
<keyword evidence="1" id="KW-0732">Signal</keyword>
<feature type="signal peptide" evidence="1">
    <location>
        <begin position="1"/>
        <end position="26"/>
    </location>
</feature>
<dbReference type="KEGG" id="pns:A9D12_07525"/>
<dbReference type="OrthoDB" id="6675128at2"/>
<evidence type="ECO:0000313" key="2">
    <source>
        <dbReference type="EMBL" id="ANK12819.1"/>
    </source>
</evidence>
<keyword evidence="3" id="KW-1185">Reference proteome</keyword>
<evidence type="ECO:0000256" key="1">
    <source>
        <dbReference type="SAM" id="SignalP"/>
    </source>
</evidence>
<protein>
    <submittedName>
        <fullName evidence="2">Uncharacterized protein</fullName>
    </submittedName>
</protein>